<organism evidence="1">
    <name type="scientific">uncultured Caudovirales phage</name>
    <dbReference type="NCBI Taxonomy" id="2100421"/>
    <lineage>
        <taxon>Viruses</taxon>
        <taxon>Duplodnaviria</taxon>
        <taxon>Heunggongvirae</taxon>
        <taxon>Uroviricota</taxon>
        <taxon>Caudoviricetes</taxon>
        <taxon>Peduoviridae</taxon>
        <taxon>Maltschvirus</taxon>
        <taxon>Maltschvirus maltsch</taxon>
    </lineage>
</organism>
<sequence length="303" mass="33993">MAQINTGAIARLLMPGLNTIFGGAYEALPKEYSMVFPKEMSDKNFEEDLNMHYFGMASVKNQGEALPYDVVGQGPTQYYTHVVYGLGYIITKEAITDNLYMQQAKEQTEALAFSMDITKETVAWNILNRAFNSSYTGFDGVSLCNSAHLLTAGGTYSNVPTTACDLSELAMEQAIYSIQGFTNDRGLLIKANEDTLIIPRQLQHEAIRILGGDERYNTANRDINAMKRKGQFPGGIVMSHYLTNSKSWFIQTTVPKGLRHFQRWELELENDTDFDTKNMQFSATERYSFGWTDPRGIWGSAGV</sequence>
<reference evidence="1" key="1">
    <citation type="submission" date="2020-04" db="EMBL/GenBank/DDBJ databases">
        <authorList>
            <person name="Chiriac C."/>
            <person name="Salcher M."/>
            <person name="Ghai R."/>
            <person name="Kavagutti S V."/>
        </authorList>
    </citation>
    <scope>NUCLEOTIDE SEQUENCE</scope>
</reference>
<evidence type="ECO:0008006" key="2">
    <source>
        <dbReference type="Google" id="ProtNLM"/>
    </source>
</evidence>
<dbReference type="EMBL" id="LR796139">
    <property type="protein sequence ID" value="CAB4120963.1"/>
    <property type="molecule type" value="Genomic_DNA"/>
</dbReference>
<evidence type="ECO:0000313" key="1">
    <source>
        <dbReference type="EMBL" id="CAB4120963.1"/>
    </source>
</evidence>
<protein>
    <recommendedName>
        <fullName evidence="2">Bacteriophage Mu, GpT</fullName>
    </recommendedName>
</protein>
<name>A0A6J5KHU4_9CAUD</name>
<accession>A0A6J5KHU4</accession>
<dbReference type="Pfam" id="PF25209">
    <property type="entry name" value="Phage_capsid_4"/>
    <property type="match status" value="1"/>
</dbReference>
<proteinExistence type="predicted"/>
<gene>
    <name evidence="1" type="ORF">UFOVP1_56</name>
</gene>